<evidence type="ECO:0000313" key="3">
    <source>
        <dbReference type="Proteomes" id="UP000789342"/>
    </source>
</evidence>
<accession>A0A9N8Z4G8</accession>
<dbReference type="SUPFAM" id="SSF48613">
    <property type="entry name" value="Heme oxygenase-like"/>
    <property type="match status" value="1"/>
</dbReference>
<feature type="signal peptide" evidence="1">
    <location>
        <begin position="1"/>
        <end position="27"/>
    </location>
</feature>
<dbReference type="AlphaFoldDB" id="A0A9N8Z4G8"/>
<protein>
    <submittedName>
        <fullName evidence="2">1407_t:CDS:1</fullName>
    </submittedName>
</protein>
<dbReference type="Gene3D" id="1.20.910.10">
    <property type="entry name" value="Heme oxygenase-like"/>
    <property type="match status" value="1"/>
</dbReference>
<evidence type="ECO:0000313" key="2">
    <source>
        <dbReference type="EMBL" id="CAG8472824.1"/>
    </source>
</evidence>
<sequence>MTSLKSFTFHLAFLTLFLLAFIHANHAEEEETFTQEFLKENQDIVEKFTTKNPYFIKISDGTAKDSMFKQDIISLFSWYTLWTRSAGYALVNAPVPPPKDWELGDVPPEFFIDVLAGAINDEHGDLEITKNIATKHNIDLYGSPPSKFVGVDADYMIKIARDNPFGAWFAANWAGVRLSREAYLIADASAKKNGYSYAYQDHIDVFTSAGYKNTSDGLELITNLIYKSKDSDRKLATKLMRNHLDFIYNIMAEDATA</sequence>
<keyword evidence="3" id="KW-1185">Reference proteome</keyword>
<dbReference type="EMBL" id="CAJVPV010000759">
    <property type="protein sequence ID" value="CAG8472824.1"/>
    <property type="molecule type" value="Genomic_DNA"/>
</dbReference>
<dbReference type="InterPro" id="IPR016084">
    <property type="entry name" value="Haem_Oase-like_multi-hlx"/>
</dbReference>
<keyword evidence="1" id="KW-0732">Signal</keyword>
<reference evidence="2" key="1">
    <citation type="submission" date="2021-06" db="EMBL/GenBank/DDBJ databases">
        <authorList>
            <person name="Kallberg Y."/>
            <person name="Tangrot J."/>
            <person name="Rosling A."/>
        </authorList>
    </citation>
    <scope>NUCLEOTIDE SEQUENCE</scope>
    <source>
        <strain evidence="2">CL551</strain>
    </source>
</reference>
<comment type="caution">
    <text evidence="2">The sequence shown here is derived from an EMBL/GenBank/DDBJ whole genome shotgun (WGS) entry which is preliminary data.</text>
</comment>
<evidence type="ECO:0000256" key="1">
    <source>
        <dbReference type="SAM" id="SignalP"/>
    </source>
</evidence>
<dbReference type="Proteomes" id="UP000789342">
    <property type="component" value="Unassembled WGS sequence"/>
</dbReference>
<organism evidence="2 3">
    <name type="scientific">Acaulospora morrowiae</name>
    <dbReference type="NCBI Taxonomy" id="94023"/>
    <lineage>
        <taxon>Eukaryota</taxon>
        <taxon>Fungi</taxon>
        <taxon>Fungi incertae sedis</taxon>
        <taxon>Mucoromycota</taxon>
        <taxon>Glomeromycotina</taxon>
        <taxon>Glomeromycetes</taxon>
        <taxon>Diversisporales</taxon>
        <taxon>Acaulosporaceae</taxon>
        <taxon>Acaulospora</taxon>
    </lineage>
</organism>
<name>A0A9N8Z4G8_9GLOM</name>
<proteinExistence type="predicted"/>
<gene>
    <name evidence="2" type="ORF">AMORRO_LOCUS1937</name>
</gene>
<feature type="chain" id="PRO_5040135522" evidence="1">
    <location>
        <begin position="28"/>
        <end position="257"/>
    </location>
</feature>